<sequence length="134" mass="15404">TSKLKVTWTSDEDKLTHLNSKDHNTIFNGVGLKEFRRISKCATTKEAWFILKKTHEGTNIFKQSKIQMLTTIFVLDLGGKRLDPIRINELIGSLQSFEMKLEETRKRKVKLENNIHSKLHPLVTTEGDATLKVL</sequence>
<organism evidence="2 3">
    <name type="scientific">Gossypium trilobum</name>
    <dbReference type="NCBI Taxonomy" id="34281"/>
    <lineage>
        <taxon>Eukaryota</taxon>
        <taxon>Viridiplantae</taxon>
        <taxon>Streptophyta</taxon>
        <taxon>Embryophyta</taxon>
        <taxon>Tracheophyta</taxon>
        <taxon>Spermatophyta</taxon>
        <taxon>Magnoliopsida</taxon>
        <taxon>eudicotyledons</taxon>
        <taxon>Gunneridae</taxon>
        <taxon>Pentapetalae</taxon>
        <taxon>rosids</taxon>
        <taxon>malvids</taxon>
        <taxon>Malvales</taxon>
        <taxon>Malvaceae</taxon>
        <taxon>Malvoideae</taxon>
        <taxon>Gossypium</taxon>
    </lineage>
</organism>
<dbReference type="AlphaFoldDB" id="A0A7J9DKW3"/>
<protein>
    <submittedName>
        <fullName evidence="2">Uncharacterized protein</fullName>
    </submittedName>
</protein>
<keyword evidence="3" id="KW-1185">Reference proteome</keyword>
<dbReference type="PANTHER" id="PTHR34676">
    <property type="entry name" value="DUF4219 DOMAIN-CONTAINING PROTEIN-RELATED"/>
    <property type="match status" value="1"/>
</dbReference>
<comment type="caution">
    <text evidence="2">The sequence shown here is derived from an EMBL/GenBank/DDBJ whole genome shotgun (WGS) entry which is preliminary data.</text>
</comment>
<dbReference type="Proteomes" id="UP000593568">
    <property type="component" value="Unassembled WGS sequence"/>
</dbReference>
<proteinExistence type="predicted"/>
<reference evidence="2 3" key="1">
    <citation type="journal article" date="2019" name="Genome Biol. Evol.">
        <title>Insights into the evolution of the New World diploid cottons (Gossypium, subgenus Houzingenia) based on genome sequencing.</title>
        <authorList>
            <person name="Grover C.E."/>
            <person name="Arick M.A. 2nd"/>
            <person name="Thrash A."/>
            <person name="Conover J.L."/>
            <person name="Sanders W.S."/>
            <person name="Peterson D.G."/>
            <person name="Frelichowski J.E."/>
            <person name="Scheffler J.A."/>
            <person name="Scheffler B.E."/>
            <person name="Wendel J.F."/>
        </authorList>
    </citation>
    <scope>NUCLEOTIDE SEQUENCE [LARGE SCALE GENOMIC DNA]</scope>
    <source>
        <strain evidence="2">8</strain>
        <tissue evidence="2">Leaf</tissue>
    </source>
</reference>
<name>A0A7J9DKW3_9ROSI</name>
<accession>A0A7J9DKW3</accession>
<gene>
    <name evidence="2" type="ORF">Gotri_023892</name>
</gene>
<evidence type="ECO:0000313" key="2">
    <source>
        <dbReference type="EMBL" id="MBA0761214.1"/>
    </source>
</evidence>
<feature type="coiled-coil region" evidence="1">
    <location>
        <begin position="87"/>
        <end position="114"/>
    </location>
</feature>
<keyword evidence="1" id="KW-0175">Coiled coil</keyword>
<evidence type="ECO:0000256" key="1">
    <source>
        <dbReference type="SAM" id="Coils"/>
    </source>
</evidence>
<evidence type="ECO:0000313" key="3">
    <source>
        <dbReference type="Proteomes" id="UP000593568"/>
    </source>
</evidence>
<dbReference type="EMBL" id="JABEZW010000003">
    <property type="protein sequence ID" value="MBA0761214.1"/>
    <property type="molecule type" value="Genomic_DNA"/>
</dbReference>
<dbReference type="PANTHER" id="PTHR34676:SF8">
    <property type="entry name" value="TRANSMEMBRANE PROTEIN"/>
    <property type="match status" value="1"/>
</dbReference>
<feature type="non-terminal residue" evidence="2">
    <location>
        <position position="1"/>
    </location>
</feature>